<reference evidence="1 2" key="1">
    <citation type="submission" date="2016-12" db="EMBL/GenBank/DDBJ databases">
        <authorList>
            <person name="Song W.-J."/>
            <person name="Kurnit D.M."/>
        </authorList>
    </citation>
    <scope>NUCLEOTIDE SEQUENCE [LARGE SCALE GENOMIC DNA]</scope>
    <source>
        <strain evidence="1 2">HSG9</strain>
    </source>
</reference>
<dbReference type="Proteomes" id="UP000191680">
    <property type="component" value="Unassembled WGS sequence"/>
</dbReference>
<dbReference type="RefSeq" id="WP_080319081.1">
    <property type="nucleotide sequence ID" value="NZ_MTBC01000005.1"/>
</dbReference>
<dbReference type="EMBL" id="MTBC01000005">
    <property type="protein sequence ID" value="OQD42765.1"/>
    <property type="molecule type" value="Genomic_DNA"/>
</dbReference>
<gene>
    <name evidence="1" type="ORF">BUL40_09620</name>
</gene>
<evidence type="ECO:0008006" key="3">
    <source>
        <dbReference type="Google" id="ProtNLM"/>
    </source>
</evidence>
<dbReference type="AlphaFoldDB" id="A0A1V6LRH2"/>
<keyword evidence="2" id="KW-1185">Reference proteome</keyword>
<dbReference type="InterPro" id="IPR019619">
    <property type="entry name" value="DUF2490"/>
</dbReference>
<dbReference type="OrthoDB" id="1118734at2"/>
<name>A0A1V6LRH2_9FLAO</name>
<evidence type="ECO:0000313" key="2">
    <source>
        <dbReference type="Proteomes" id="UP000191680"/>
    </source>
</evidence>
<comment type="caution">
    <text evidence="1">The sequence shown here is derived from an EMBL/GenBank/DDBJ whole genome shotgun (WGS) entry which is preliminary data.</text>
</comment>
<sequence>MWSLKSNSFQFIFIWLLILLLNPDTTQAQENLKNQVGTWFIVAGDNALGDHWSIPIVGIWRQYNYAQETEFGFLRTGLNYRLSKQWYVGTGVAFLDTHPFEHPNNLQEKSQFWWYQEAGVKHTSTFTQRYRVENRWLNGPNGKSFRTRFRHRLQYKKPFTTTTYFKVSNESFFEFKELDFLQNRFFVGVGKAVHPNVCLEVGYLKNHVNGENYDRIRVAIYFKTRIAKKTVDLVNNTP</sequence>
<accession>A0A1V6LRH2</accession>
<organism evidence="1 2">
    <name type="scientific">Croceivirga radicis</name>
    <dbReference type="NCBI Taxonomy" id="1929488"/>
    <lineage>
        <taxon>Bacteria</taxon>
        <taxon>Pseudomonadati</taxon>
        <taxon>Bacteroidota</taxon>
        <taxon>Flavobacteriia</taxon>
        <taxon>Flavobacteriales</taxon>
        <taxon>Flavobacteriaceae</taxon>
        <taxon>Croceivirga</taxon>
    </lineage>
</organism>
<dbReference type="Pfam" id="PF10677">
    <property type="entry name" value="DUF2490"/>
    <property type="match status" value="1"/>
</dbReference>
<evidence type="ECO:0000313" key="1">
    <source>
        <dbReference type="EMBL" id="OQD42765.1"/>
    </source>
</evidence>
<protein>
    <recommendedName>
        <fullName evidence="3">DUF2490 domain-containing protein</fullName>
    </recommendedName>
</protein>
<proteinExistence type="predicted"/>